<organism evidence="1 2">
    <name type="scientific">Periplaneta americana</name>
    <name type="common">American cockroach</name>
    <name type="synonym">Blatta americana</name>
    <dbReference type="NCBI Taxonomy" id="6978"/>
    <lineage>
        <taxon>Eukaryota</taxon>
        <taxon>Metazoa</taxon>
        <taxon>Ecdysozoa</taxon>
        <taxon>Arthropoda</taxon>
        <taxon>Hexapoda</taxon>
        <taxon>Insecta</taxon>
        <taxon>Pterygota</taxon>
        <taxon>Neoptera</taxon>
        <taxon>Polyneoptera</taxon>
        <taxon>Dictyoptera</taxon>
        <taxon>Blattodea</taxon>
        <taxon>Blattoidea</taxon>
        <taxon>Blattidae</taxon>
        <taxon>Blattinae</taxon>
        <taxon>Periplaneta</taxon>
    </lineage>
</organism>
<name>A0ABQ8SKJ9_PERAM</name>
<proteinExistence type="predicted"/>
<comment type="caution">
    <text evidence="1">The sequence shown here is derived from an EMBL/GenBank/DDBJ whole genome shotgun (WGS) entry which is preliminary data.</text>
</comment>
<protein>
    <submittedName>
        <fullName evidence="1">Uncharacterized protein</fullName>
    </submittedName>
</protein>
<reference evidence="1 2" key="1">
    <citation type="journal article" date="2022" name="Allergy">
        <title>Genome assembly and annotation of Periplaneta americana reveal a comprehensive cockroach allergen profile.</title>
        <authorList>
            <person name="Wang L."/>
            <person name="Xiong Q."/>
            <person name="Saelim N."/>
            <person name="Wang L."/>
            <person name="Nong W."/>
            <person name="Wan A.T."/>
            <person name="Shi M."/>
            <person name="Liu X."/>
            <person name="Cao Q."/>
            <person name="Hui J.H.L."/>
            <person name="Sookrung N."/>
            <person name="Leung T.F."/>
            <person name="Tungtrongchitr A."/>
            <person name="Tsui S.K.W."/>
        </authorList>
    </citation>
    <scope>NUCLEOTIDE SEQUENCE [LARGE SCALE GENOMIC DNA]</scope>
    <source>
        <strain evidence="1">PWHHKU_190912</strain>
    </source>
</reference>
<dbReference type="EMBL" id="JAJSOF020000025">
    <property type="protein sequence ID" value="KAJ4434197.1"/>
    <property type="molecule type" value="Genomic_DNA"/>
</dbReference>
<gene>
    <name evidence="1" type="ORF">ANN_22745</name>
</gene>
<sequence>MAAYCAATCDGANRHATPHPPRVVTRDTTTSLASRCLAGFNRLFCCTRSQLLFYTLLQAKETNEKGNLEDGKEKVASKK</sequence>
<evidence type="ECO:0000313" key="1">
    <source>
        <dbReference type="EMBL" id="KAJ4434197.1"/>
    </source>
</evidence>
<keyword evidence="2" id="KW-1185">Reference proteome</keyword>
<evidence type="ECO:0000313" key="2">
    <source>
        <dbReference type="Proteomes" id="UP001148838"/>
    </source>
</evidence>
<dbReference type="Proteomes" id="UP001148838">
    <property type="component" value="Unassembled WGS sequence"/>
</dbReference>
<accession>A0ABQ8SKJ9</accession>